<evidence type="ECO:0000256" key="13">
    <source>
        <dbReference type="SAM" id="MobiDB-lite"/>
    </source>
</evidence>
<keyword evidence="6" id="KW-0949">S-adenosyl-L-methionine</keyword>
<keyword evidence="7" id="KW-0479">Metal-binding</keyword>
<dbReference type="PANTHER" id="PTHR21404">
    <property type="entry name" value="HEN1"/>
    <property type="match status" value="1"/>
</dbReference>
<evidence type="ECO:0000256" key="1">
    <source>
        <dbReference type="ARBA" id="ARBA00001946"/>
    </source>
</evidence>
<evidence type="ECO:0000256" key="3">
    <source>
        <dbReference type="ARBA" id="ARBA00021330"/>
    </source>
</evidence>
<evidence type="ECO:0000313" key="17">
    <source>
        <dbReference type="Proteomes" id="UP000547973"/>
    </source>
</evidence>
<dbReference type="NCBIfam" id="TIGR04074">
    <property type="entry name" value="bacter_Hen1"/>
    <property type="match status" value="1"/>
</dbReference>
<evidence type="ECO:0000256" key="9">
    <source>
        <dbReference type="ARBA" id="ARBA00022884"/>
    </source>
</evidence>
<name>A0A7Z0CKB2_9MICO</name>
<dbReference type="InterPro" id="IPR026610">
    <property type="entry name" value="Hen1"/>
</dbReference>
<comment type="caution">
    <text evidence="16">The sequence shown here is derived from an EMBL/GenBank/DDBJ whole genome shotgun (WGS) entry which is preliminary data.</text>
</comment>
<dbReference type="GO" id="GO:0031047">
    <property type="term" value="P:regulatory ncRNA-mediated gene silencing"/>
    <property type="evidence" value="ECO:0007669"/>
    <property type="project" value="UniProtKB-KW"/>
</dbReference>
<keyword evidence="9" id="KW-0694">RNA-binding</keyword>
<dbReference type="InterPro" id="IPR038546">
    <property type="entry name" value="Hen1_N_sf"/>
</dbReference>
<dbReference type="GO" id="GO:0046872">
    <property type="term" value="F:metal ion binding"/>
    <property type="evidence" value="ECO:0007669"/>
    <property type="project" value="UniProtKB-KW"/>
</dbReference>
<keyword evidence="5 16" id="KW-0808">Transferase</keyword>
<proteinExistence type="inferred from homology"/>
<feature type="region of interest" description="Disordered" evidence="13">
    <location>
        <begin position="245"/>
        <end position="265"/>
    </location>
</feature>
<sequence length="483" mass="52794">MILTITTTHTPATDLGFLLHKHPDRAQSFDLSVGTAHVFYPEATEERCTAALLLEVDALELARGSGRSTMSDFTLGQYVNDRPYAASSLLASAMRRVFSTAAAGTLKSNQALADSAIPLEIRIPALPCRGSSDFARELFEPLGWDVDARAIALDPEFPEWGDSRYLDLTLTGTLRLADALNQLYVLLPVLDDAKHYWVGDDEIDKLVHHGEGWLDAHPLRDAIARRYLAHQKGLVNEAIDRLVEAGGDDPDALPPEATPAEDLSQPRARLAWTRRDAIVAELKALGVRSVADVGCGDGALLRPLLADASFARIVGTDVSATTLARGARRLHVADMSERQSDRLALFQSSATYRDRRLEGLDAVVLMEVIEHLDIDRLPSLESSIFAHARPRHVIVSTPNREYNALYEGMTEEALRHPDHRWEFTRDEFAAWADAVCAGHGYVARFEGIGDADATLGSPTQIAVFTRVDVPEPAQGVEGAEALA</sequence>
<dbReference type="EMBL" id="JACBZO010000001">
    <property type="protein sequence ID" value="NYI41687.1"/>
    <property type="molecule type" value="Genomic_DNA"/>
</dbReference>
<dbReference type="Pfam" id="PF12623">
    <property type="entry name" value="Hen1_L"/>
    <property type="match status" value="1"/>
</dbReference>
<evidence type="ECO:0000256" key="7">
    <source>
        <dbReference type="ARBA" id="ARBA00022723"/>
    </source>
</evidence>
<keyword evidence="17" id="KW-1185">Reference proteome</keyword>
<dbReference type="EC" id="2.1.1.386" evidence="11"/>
<comment type="catalytic activity">
    <reaction evidence="12">
        <text>small RNA 3'-end nucleotide + S-adenosyl-L-methionine = small RNA 3'-end 2'-O-methylnucleotide + S-adenosyl-L-homocysteine + H(+)</text>
        <dbReference type="Rhea" id="RHEA:37887"/>
        <dbReference type="Rhea" id="RHEA-COMP:10415"/>
        <dbReference type="Rhea" id="RHEA-COMP:10416"/>
        <dbReference type="ChEBI" id="CHEBI:15378"/>
        <dbReference type="ChEBI" id="CHEBI:57856"/>
        <dbReference type="ChEBI" id="CHEBI:59789"/>
        <dbReference type="ChEBI" id="CHEBI:74896"/>
        <dbReference type="ChEBI" id="CHEBI:74898"/>
        <dbReference type="EC" id="2.1.1.386"/>
    </reaction>
</comment>
<evidence type="ECO:0000256" key="4">
    <source>
        <dbReference type="ARBA" id="ARBA00022603"/>
    </source>
</evidence>
<dbReference type="SUPFAM" id="SSF53335">
    <property type="entry name" value="S-adenosyl-L-methionine-dependent methyltransferases"/>
    <property type="match status" value="1"/>
</dbReference>
<keyword evidence="4 16" id="KW-0489">Methyltransferase</keyword>
<evidence type="ECO:0000256" key="2">
    <source>
        <dbReference type="ARBA" id="ARBA00009026"/>
    </source>
</evidence>
<comment type="similarity">
    <text evidence="2">Belongs to the methyltransferase superfamily. HEN1 family.</text>
</comment>
<evidence type="ECO:0000256" key="10">
    <source>
        <dbReference type="ARBA" id="ARBA00023158"/>
    </source>
</evidence>
<dbReference type="InterPro" id="IPR024740">
    <property type="entry name" value="Hen1_N"/>
</dbReference>
<gene>
    <name evidence="16" type="ORF">BKA03_001806</name>
</gene>
<protein>
    <recommendedName>
        <fullName evidence="3">Small RNA 2'-O-methyltransferase</fullName>
        <ecNumber evidence="11">2.1.1.386</ecNumber>
    </recommendedName>
</protein>
<dbReference type="RefSeq" id="WP_179398044.1">
    <property type="nucleotide sequence ID" value="NZ_JACBZO010000001.1"/>
</dbReference>
<dbReference type="GO" id="GO:0090486">
    <property type="term" value="F:small RNA 2'-O-methyltransferase activity"/>
    <property type="evidence" value="ECO:0007669"/>
    <property type="project" value="UniProtKB-EC"/>
</dbReference>
<evidence type="ECO:0000256" key="6">
    <source>
        <dbReference type="ARBA" id="ARBA00022691"/>
    </source>
</evidence>
<dbReference type="GO" id="GO:0003723">
    <property type="term" value="F:RNA binding"/>
    <property type="evidence" value="ECO:0007669"/>
    <property type="project" value="UniProtKB-KW"/>
</dbReference>
<dbReference type="GO" id="GO:0001510">
    <property type="term" value="P:RNA methylation"/>
    <property type="evidence" value="ECO:0007669"/>
    <property type="project" value="InterPro"/>
</dbReference>
<evidence type="ECO:0000259" key="14">
    <source>
        <dbReference type="Pfam" id="PF08242"/>
    </source>
</evidence>
<dbReference type="AlphaFoldDB" id="A0A7Z0CKB2"/>
<evidence type="ECO:0000256" key="8">
    <source>
        <dbReference type="ARBA" id="ARBA00022842"/>
    </source>
</evidence>
<dbReference type="PANTHER" id="PTHR21404:SF3">
    <property type="entry name" value="SMALL RNA 2'-O-METHYLTRANSFERASE"/>
    <property type="match status" value="1"/>
</dbReference>
<dbReference type="InterPro" id="IPR013217">
    <property type="entry name" value="Methyltransf_12"/>
</dbReference>
<evidence type="ECO:0000259" key="15">
    <source>
        <dbReference type="Pfam" id="PF12623"/>
    </source>
</evidence>
<comment type="cofactor">
    <cofactor evidence="1">
        <name>Mg(2+)</name>
        <dbReference type="ChEBI" id="CHEBI:18420"/>
    </cofactor>
</comment>
<evidence type="ECO:0000256" key="12">
    <source>
        <dbReference type="ARBA" id="ARBA00048418"/>
    </source>
</evidence>
<organism evidence="16 17">
    <name type="scientific">Demequina lutea</name>
    <dbReference type="NCBI Taxonomy" id="431489"/>
    <lineage>
        <taxon>Bacteria</taxon>
        <taxon>Bacillati</taxon>
        <taxon>Actinomycetota</taxon>
        <taxon>Actinomycetes</taxon>
        <taxon>Micrococcales</taxon>
        <taxon>Demequinaceae</taxon>
        <taxon>Demequina</taxon>
    </lineage>
</organism>
<dbReference type="InterPro" id="IPR029063">
    <property type="entry name" value="SAM-dependent_MTases_sf"/>
</dbReference>
<dbReference type="Gene3D" id="3.40.50.150">
    <property type="entry name" value="Vaccinia Virus protein VP39"/>
    <property type="match status" value="1"/>
</dbReference>
<feature type="domain" description="Hen1 N-terminal" evidence="15">
    <location>
        <begin position="1"/>
        <end position="242"/>
    </location>
</feature>
<feature type="domain" description="Methyltransferase type 12" evidence="14">
    <location>
        <begin position="292"/>
        <end position="390"/>
    </location>
</feature>
<keyword evidence="10" id="KW-0943">RNA-mediated gene silencing</keyword>
<dbReference type="InterPro" id="IPR024026">
    <property type="entry name" value="3'-RNA_MeTfrase_Hen1_bac"/>
</dbReference>
<evidence type="ECO:0000256" key="11">
    <source>
        <dbReference type="ARBA" id="ARBA00035025"/>
    </source>
</evidence>
<reference evidence="16 17" key="1">
    <citation type="submission" date="2020-07" db="EMBL/GenBank/DDBJ databases">
        <title>Sequencing the genomes of 1000 actinobacteria strains.</title>
        <authorList>
            <person name="Klenk H.-P."/>
        </authorList>
    </citation>
    <scope>NUCLEOTIDE SEQUENCE [LARGE SCALE GENOMIC DNA]</scope>
    <source>
        <strain evidence="16 17">DSM 19970</strain>
    </source>
</reference>
<dbReference type="Gene3D" id="3.30.1610.20">
    <property type="entry name" value="Hen1, N-terminal domain"/>
    <property type="match status" value="1"/>
</dbReference>
<dbReference type="Proteomes" id="UP000547973">
    <property type="component" value="Unassembled WGS sequence"/>
</dbReference>
<evidence type="ECO:0000256" key="5">
    <source>
        <dbReference type="ARBA" id="ARBA00022679"/>
    </source>
</evidence>
<accession>A0A7Z0CKB2</accession>
<dbReference type="Pfam" id="PF08242">
    <property type="entry name" value="Methyltransf_12"/>
    <property type="match status" value="1"/>
</dbReference>
<keyword evidence="8" id="KW-0460">Magnesium</keyword>
<evidence type="ECO:0000313" key="16">
    <source>
        <dbReference type="EMBL" id="NYI41687.1"/>
    </source>
</evidence>